<evidence type="ECO:0000259" key="3">
    <source>
        <dbReference type="Pfam" id="PF13505"/>
    </source>
</evidence>
<organism evidence="4 5">
    <name type="scientific">Solilutibacter silvestris</name>
    <dbReference type="NCBI Taxonomy" id="1645665"/>
    <lineage>
        <taxon>Bacteria</taxon>
        <taxon>Pseudomonadati</taxon>
        <taxon>Pseudomonadota</taxon>
        <taxon>Gammaproteobacteria</taxon>
        <taxon>Lysobacterales</taxon>
        <taxon>Lysobacteraceae</taxon>
        <taxon>Solilutibacter</taxon>
    </lineage>
</organism>
<evidence type="ECO:0000256" key="2">
    <source>
        <dbReference type="SAM" id="SignalP"/>
    </source>
</evidence>
<accession>A0A2K1Q158</accession>
<dbReference type="Pfam" id="PF13505">
    <property type="entry name" value="OMP_b-brl"/>
    <property type="match status" value="1"/>
</dbReference>
<reference evidence="4 5" key="1">
    <citation type="submission" date="2017-08" db="EMBL/GenBank/DDBJ databases">
        <title>Lysobacter sylvestris genome.</title>
        <authorList>
            <person name="Zhang D.-C."/>
            <person name="Albuquerque L."/>
            <person name="Franca L."/>
            <person name="Froufe H.J.C."/>
            <person name="Barroso C."/>
            <person name="Egas C."/>
            <person name="Da Costa M."/>
            <person name="Margesin R."/>
        </authorList>
    </citation>
    <scope>NUCLEOTIDE SEQUENCE [LARGE SCALE GENOMIC DNA]</scope>
    <source>
        <strain evidence="4 5">AM20-91</strain>
    </source>
</reference>
<proteinExistence type="predicted"/>
<feature type="chain" id="PRO_5014464085" evidence="2">
    <location>
        <begin position="25"/>
        <end position="205"/>
    </location>
</feature>
<evidence type="ECO:0000313" key="5">
    <source>
        <dbReference type="Proteomes" id="UP000236220"/>
    </source>
</evidence>
<feature type="signal peptide" evidence="2">
    <location>
        <begin position="1"/>
        <end position="24"/>
    </location>
</feature>
<dbReference type="InterPro" id="IPR027385">
    <property type="entry name" value="Beta-barrel_OMP"/>
</dbReference>
<protein>
    <submittedName>
        <fullName evidence="4">Outer membrane protein PagP</fullName>
    </submittedName>
</protein>
<evidence type="ECO:0000313" key="4">
    <source>
        <dbReference type="EMBL" id="PNS08776.1"/>
    </source>
</evidence>
<keyword evidence="5" id="KW-1185">Reference proteome</keyword>
<keyword evidence="1 2" id="KW-0732">Signal</keyword>
<evidence type="ECO:0000256" key="1">
    <source>
        <dbReference type="ARBA" id="ARBA00022729"/>
    </source>
</evidence>
<dbReference type="OrthoDB" id="5735897at2"/>
<dbReference type="InterPro" id="IPR011250">
    <property type="entry name" value="OMP/PagP_B-barrel"/>
</dbReference>
<dbReference type="SUPFAM" id="SSF56925">
    <property type="entry name" value="OMPA-like"/>
    <property type="match status" value="1"/>
</dbReference>
<dbReference type="Gene3D" id="2.40.160.20">
    <property type="match status" value="1"/>
</dbReference>
<gene>
    <name evidence="4" type="ORF">Lysil_0405</name>
</gene>
<name>A0A2K1Q158_9GAMM</name>
<feature type="domain" description="Outer membrane protein beta-barrel" evidence="3">
    <location>
        <begin position="11"/>
        <end position="205"/>
    </location>
</feature>
<dbReference type="RefSeq" id="WP_103073912.1">
    <property type="nucleotide sequence ID" value="NZ_NPZB01000001.1"/>
</dbReference>
<dbReference type="AlphaFoldDB" id="A0A2K1Q158"/>
<dbReference type="EMBL" id="NPZB01000001">
    <property type="protein sequence ID" value="PNS08776.1"/>
    <property type="molecule type" value="Genomic_DNA"/>
</dbReference>
<comment type="caution">
    <text evidence="4">The sequence shown here is derived from an EMBL/GenBank/DDBJ whole genome shotgun (WGS) entry which is preliminary data.</text>
</comment>
<sequence>MKKFQTTLALTALAAALAAPAAFAQSTDSVGQGFVRGELGKTKLKDTTSSDHVKDTSYNIRGGYMFNRNFGAEGFYGRYYDKTTHNLGIDQNTKVDGYGAGVVGKVRFGEQALDTGFYGSGRVGYMHSNYKSSASNTTNGITTNYSVSSGSNQPYAGVGVGYDFNRNMGVGLNYDYFHGRVRVPTTGNKVSYNAQTLGADFEYRF</sequence>
<dbReference type="Proteomes" id="UP000236220">
    <property type="component" value="Unassembled WGS sequence"/>
</dbReference>